<proteinExistence type="predicted"/>
<dbReference type="Gene3D" id="3.40.50.360">
    <property type="match status" value="1"/>
</dbReference>
<dbReference type="InterPro" id="IPR014063">
    <property type="entry name" value="Arsenate-R_ArsH"/>
</dbReference>
<accession>A0A1B2EQZ4</accession>
<dbReference type="OrthoDB" id="8456145at2"/>
<dbReference type="KEGG" id="moc:BB934_29165"/>
<name>A0A1B2EQZ4_9HYPH</name>
<dbReference type="AlphaFoldDB" id="A0A1B2EQZ4"/>
<organism evidence="2">
    <name type="scientific">Microvirga ossetica</name>
    <dbReference type="NCBI Taxonomy" id="1882682"/>
    <lineage>
        <taxon>Bacteria</taxon>
        <taxon>Pseudomonadati</taxon>
        <taxon>Pseudomonadota</taxon>
        <taxon>Alphaproteobacteria</taxon>
        <taxon>Hyphomicrobiales</taxon>
        <taxon>Methylobacteriaceae</taxon>
        <taxon>Microvirga</taxon>
    </lineage>
</organism>
<evidence type="ECO:0008006" key="3">
    <source>
        <dbReference type="Google" id="ProtNLM"/>
    </source>
</evidence>
<dbReference type="GO" id="GO:0016655">
    <property type="term" value="F:oxidoreductase activity, acting on NAD(P)H, quinone or similar compound as acceptor"/>
    <property type="evidence" value="ECO:0007669"/>
    <property type="project" value="TreeGrafter"/>
</dbReference>
<feature type="coiled-coil region" evidence="1">
    <location>
        <begin position="31"/>
        <end position="58"/>
    </location>
</feature>
<evidence type="ECO:0000313" key="2">
    <source>
        <dbReference type="EMBL" id="ANY82379.1"/>
    </source>
</evidence>
<protein>
    <recommendedName>
        <fullName evidence="3">Arsenical resistance protein ArsH</fullName>
    </recommendedName>
</protein>
<dbReference type="InterPro" id="IPR029039">
    <property type="entry name" value="Flavoprotein-like_sf"/>
</dbReference>
<dbReference type="EMBL" id="CP016617">
    <property type="protein sequence ID" value="ANY82379.1"/>
    <property type="molecule type" value="Genomic_DNA"/>
</dbReference>
<gene>
    <name evidence="2" type="ORF">BB934_29165</name>
</gene>
<dbReference type="PANTHER" id="PTHR43590">
    <property type="entry name" value="ARSENIC RESISTANCE PROTEIN ARSH (AFU_ORTHOLOGUE AFUA_5G15030)"/>
    <property type="match status" value="1"/>
</dbReference>
<dbReference type="PANTHER" id="PTHR43590:SF1">
    <property type="entry name" value="ARSENIC RESISTANCE PROTEIN ARSH (AFU_ORTHOLOGUE AFUA_5G15030)"/>
    <property type="match status" value="1"/>
</dbReference>
<evidence type="ECO:0000256" key="1">
    <source>
        <dbReference type="SAM" id="Coils"/>
    </source>
</evidence>
<sequence length="61" mass="7076">MPSSYYDRVVDVMEELVKFTLLTRDRSDSLTDRYSQRKEAAEKEAKQLAAEAIRHEVKAAE</sequence>
<keyword evidence="2" id="KW-0614">Plasmid</keyword>
<dbReference type="SUPFAM" id="SSF52218">
    <property type="entry name" value="Flavoproteins"/>
    <property type="match status" value="1"/>
</dbReference>
<keyword evidence="1" id="KW-0175">Coiled coil</keyword>
<geneLocation type="plasmid" evidence="2">
    <name>unnamed1</name>
</geneLocation>
<reference evidence="2" key="1">
    <citation type="submission" date="2016-07" db="EMBL/GenBank/DDBJ databases">
        <title>Microvirga ossetica sp. nov. a new species of rhizobia isolated from root nodules of the legume species Vicia alpestris Steven originated from North Ossetia region in the Caucasus.</title>
        <authorList>
            <person name="Safronova V.I."/>
            <person name="Kuznetsova I.G."/>
            <person name="Sazanova A.L."/>
            <person name="Belimov A."/>
            <person name="Andronov E."/>
            <person name="Osledkin Y.S."/>
            <person name="Onishchuk O.P."/>
            <person name="Kurchak O.N."/>
            <person name="Shaposhnikov A.I."/>
            <person name="Willems A."/>
            <person name="Tikhonovich I.A."/>
        </authorList>
    </citation>
    <scope>NUCLEOTIDE SEQUENCE [LARGE SCALE GENOMIC DNA]</scope>
    <source>
        <strain evidence="2">V5/3M</strain>
        <plasmid evidence="2">unnamed1</plasmid>
    </source>
</reference>